<evidence type="ECO:0000313" key="1">
    <source>
        <dbReference type="EMBL" id="BBE11014.1"/>
    </source>
</evidence>
<reference evidence="1" key="1">
    <citation type="submission" date="2016-02" db="EMBL/GenBank/DDBJ databases">
        <title>Halorhodospira halochloris DSM-1059 complete genome, version 2.</title>
        <authorList>
            <person name="Tsukatani Y."/>
        </authorList>
    </citation>
    <scope>NUCLEOTIDE SEQUENCE</scope>
    <source>
        <strain evidence="1">DSM 1059</strain>
    </source>
</reference>
<dbReference type="Proteomes" id="UP000218890">
    <property type="component" value="Chromosome"/>
</dbReference>
<dbReference type="EMBL" id="AP017372">
    <property type="protein sequence ID" value="BBE11014.1"/>
    <property type="molecule type" value="Genomic_DNA"/>
</dbReference>
<dbReference type="KEGG" id="hhk:HH1059_08290"/>
<proteinExistence type="predicted"/>
<organism evidence="1 2">
    <name type="scientific">Halorhodospira halochloris</name>
    <name type="common">Ectothiorhodospira halochloris</name>
    <dbReference type="NCBI Taxonomy" id="1052"/>
    <lineage>
        <taxon>Bacteria</taxon>
        <taxon>Pseudomonadati</taxon>
        <taxon>Pseudomonadota</taxon>
        <taxon>Gammaproteobacteria</taxon>
        <taxon>Chromatiales</taxon>
        <taxon>Ectothiorhodospiraceae</taxon>
        <taxon>Halorhodospira</taxon>
    </lineage>
</organism>
<accession>A0A2Z6EZR3</accession>
<dbReference type="AlphaFoldDB" id="A0A2Z6EZR3"/>
<gene>
    <name evidence="1" type="ORF">HH1059_08290</name>
</gene>
<evidence type="ECO:0000313" key="2">
    <source>
        <dbReference type="Proteomes" id="UP000218890"/>
    </source>
</evidence>
<sequence length="98" mass="10988">MPFVVWPCLRAIDVTPHRVDLFARLHGTQNFGTTYVTGMYSNIASGQLLSDARIEKPVCISYYAYPHYGTTLRELALLIRLASYSARNAESMARLSST</sequence>
<protein>
    <submittedName>
        <fullName evidence="1">Uncharacterized protein</fullName>
    </submittedName>
</protein>
<keyword evidence="2" id="KW-1185">Reference proteome</keyword>
<name>A0A2Z6EZR3_HALHR</name>